<organism evidence="2 3">
    <name type="scientific">Streptomyces tanashiensis</name>
    <dbReference type="NCBI Taxonomy" id="67367"/>
    <lineage>
        <taxon>Bacteria</taxon>
        <taxon>Bacillati</taxon>
        <taxon>Actinomycetota</taxon>
        <taxon>Actinomycetes</taxon>
        <taxon>Kitasatosporales</taxon>
        <taxon>Streptomycetaceae</taxon>
        <taxon>Streptomyces</taxon>
    </lineage>
</organism>
<reference evidence="2" key="1">
    <citation type="submission" date="2021-09" db="EMBL/GenBank/DDBJ databases">
        <title>Complete genome sequence and metabolic characterization of Streptomyces tanashiensis DSM 731 the producer of antibacterial Kalafungin and diverse secondary metabolites.</title>
        <authorList>
            <person name="Abbasi M.N."/>
            <person name="Anwar M.N."/>
            <person name="Alam K."/>
            <person name="Shoaib M."/>
            <person name="Lin Z."/>
            <person name="Hayat M."/>
            <person name="Ali M.I."/>
            <person name="Malik H.M.T."/>
            <person name="Ahmed I."/>
            <person name="Li A."/>
            <person name="Hailong Wang H."/>
            <person name="Zhang Y."/>
        </authorList>
    </citation>
    <scope>NUCLEOTIDE SEQUENCE</scope>
    <source>
        <strain evidence="2">Kala</strain>
    </source>
</reference>
<protein>
    <submittedName>
        <fullName evidence="2">Uncharacterized protein</fullName>
    </submittedName>
</protein>
<dbReference type="EMBL" id="CP084204">
    <property type="protein sequence ID" value="UZX26186.1"/>
    <property type="molecule type" value="Genomic_DNA"/>
</dbReference>
<sequence length="76" mass="8152">MRTTIGYTVESIGYVVGAQGLVSFASQTFFGTEWGWLHKVVDLPSVAYLGILVVGLALVAAGVRTRKQPRRSSPQG</sequence>
<evidence type="ECO:0000313" key="3">
    <source>
        <dbReference type="Proteomes" id="UP001164506"/>
    </source>
</evidence>
<proteinExistence type="predicted"/>
<accession>A0ABY6R7Y2</accession>
<feature type="transmembrane region" description="Helical" evidence="1">
    <location>
        <begin position="45"/>
        <end position="63"/>
    </location>
</feature>
<keyword evidence="1" id="KW-0472">Membrane</keyword>
<evidence type="ECO:0000256" key="1">
    <source>
        <dbReference type="SAM" id="Phobius"/>
    </source>
</evidence>
<keyword evidence="3" id="KW-1185">Reference proteome</keyword>
<keyword evidence="1" id="KW-1133">Transmembrane helix</keyword>
<gene>
    <name evidence="2" type="ORF">LDH80_38405</name>
</gene>
<evidence type="ECO:0000313" key="2">
    <source>
        <dbReference type="EMBL" id="UZX26186.1"/>
    </source>
</evidence>
<dbReference type="RefSeq" id="WP_190104782.1">
    <property type="nucleotide sequence ID" value="NZ_BMUH01000009.1"/>
</dbReference>
<feature type="transmembrane region" description="Helical" evidence="1">
    <location>
        <begin position="12"/>
        <end position="30"/>
    </location>
</feature>
<keyword evidence="1" id="KW-0812">Transmembrane</keyword>
<name>A0ABY6R7Y2_9ACTN</name>
<dbReference type="Proteomes" id="UP001164506">
    <property type="component" value="Chromosome"/>
</dbReference>
<dbReference type="GeneID" id="95605436"/>